<name>A0ABW5WRR9_9FLAO</name>
<protein>
    <submittedName>
        <fullName evidence="1">Uncharacterized protein</fullName>
    </submittedName>
</protein>
<proteinExistence type="predicted"/>
<evidence type="ECO:0000313" key="2">
    <source>
        <dbReference type="Proteomes" id="UP001597533"/>
    </source>
</evidence>
<dbReference type="RefSeq" id="WP_183489228.1">
    <property type="nucleotide sequence ID" value="NZ_JBHUOV010000015.1"/>
</dbReference>
<reference evidence="2" key="1">
    <citation type="journal article" date="2019" name="Int. J. Syst. Evol. Microbiol.">
        <title>The Global Catalogue of Microorganisms (GCM) 10K type strain sequencing project: providing services to taxonomists for standard genome sequencing and annotation.</title>
        <authorList>
            <consortium name="The Broad Institute Genomics Platform"/>
            <consortium name="The Broad Institute Genome Sequencing Center for Infectious Disease"/>
            <person name="Wu L."/>
            <person name="Ma J."/>
        </authorList>
    </citation>
    <scope>NUCLEOTIDE SEQUENCE [LARGE SCALE GENOMIC DNA]</scope>
    <source>
        <strain evidence="2">KCTC 32141</strain>
    </source>
</reference>
<organism evidence="1 2">
    <name type="scientific">Lacinutrix iliipiscaria</name>
    <dbReference type="NCBI Taxonomy" id="1230532"/>
    <lineage>
        <taxon>Bacteria</taxon>
        <taxon>Pseudomonadati</taxon>
        <taxon>Bacteroidota</taxon>
        <taxon>Flavobacteriia</taxon>
        <taxon>Flavobacteriales</taxon>
        <taxon>Flavobacteriaceae</taxon>
        <taxon>Lacinutrix</taxon>
    </lineage>
</organism>
<keyword evidence="2" id="KW-1185">Reference proteome</keyword>
<sequence>MKKLKEQLAILTLVVFTCFNYNALAQVGIGLLDPDDSAMLDISSTDKGLLVPRMTSAQRTSISSPAEGLLVFDTDENAFYFYYDASWTKLISENSVSDSTGWADYADGTYTSASPLSLTSSNKITLPNDASVTRDSQKPTDITEFYDSTNSKITGRDGDGLNIVIEFKAKPTTASITKLTVAIDIGGAVGEIYTRDFILSKGNGVEHYYLSSFTAYTLDTWEANGGTVKIVSDAAADIYDIRYVLTRTHKAK</sequence>
<dbReference type="Proteomes" id="UP001597533">
    <property type="component" value="Unassembled WGS sequence"/>
</dbReference>
<accession>A0ABW5WRR9</accession>
<comment type="caution">
    <text evidence="1">The sequence shown here is derived from an EMBL/GenBank/DDBJ whole genome shotgun (WGS) entry which is preliminary data.</text>
</comment>
<dbReference type="EMBL" id="JBHUOV010000015">
    <property type="protein sequence ID" value="MFD2824669.1"/>
    <property type="molecule type" value="Genomic_DNA"/>
</dbReference>
<gene>
    <name evidence="1" type="ORF">ACFS5M_13385</name>
</gene>
<evidence type="ECO:0000313" key="1">
    <source>
        <dbReference type="EMBL" id="MFD2824669.1"/>
    </source>
</evidence>